<proteinExistence type="predicted"/>
<dbReference type="EMBL" id="HBUE01072759">
    <property type="protein sequence ID" value="CAG6473403.1"/>
    <property type="molecule type" value="Transcribed_RNA"/>
</dbReference>
<evidence type="ECO:0000313" key="2">
    <source>
        <dbReference type="EMBL" id="CAG6593251.1"/>
    </source>
</evidence>
<organism evidence="2">
    <name type="scientific">Culex pipiens</name>
    <name type="common">House mosquito</name>
    <dbReference type="NCBI Taxonomy" id="7175"/>
    <lineage>
        <taxon>Eukaryota</taxon>
        <taxon>Metazoa</taxon>
        <taxon>Ecdysozoa</taxon>
        <taxon>Arthropoda</taxon>
        <taxon>Hexapoda</taxon>
        <taxon>Insecta</taxon>
        <taxon>Pterygota</taxon>
        <taxon>Neoptera</taxon>
        <taxon>Endopterygota</taxon>
        <taxon>Diptera</taxon>
        <taxon>Nematocera</taxon>
        <taxon>Culicoidea</taxon>
        <taxon>Culicidae</taxon>
        <taxon>Culicinae</taxon>
        <taxon>Culicini</taxon>
        <taxon>Culex</taxon>
        <taxon>Culex</taxon>
    </lineage>
</organism>
<dbReference type="EMBL" id="HBUE01224409">
    <property type="protein sequence ID" value="CAG6541182.1"/>
    <property type="molecule type" value="Transcribed_RNA"/>
</dbReference>
<name>A0A8D8KU97_CULPI</name>
<accession>A0A8D8KU97</accession>
<dbReference type="EMBL" id="HBUE01072762">
    <property type="protein sequence ID" value="CAG6473415.1"/>
    <property type="molecule type" value="Transcribed_RNA"/>
</dbReference>
<reference evidence="2" key="1">
    <citation type="submission" date="2021-05" db="EMBL/GenBank/DDBJ databases">
        <authorList>
            <person name="Alioto T."/>
            <person name="Alioto T."/>
            <person name="Gomez Garrido J."/>
        </authorList>
    </citation>
    <scope>NUCLEOTIDE SEQUENCE</scope>
</reference>
<dbReference type="EMBL" id="HBUE01331114">
    <property type="protein sequence ID" value="CAG6593255.1"/>
    <property type="molecule type" value="Transcribed_RNA"/>
</dbReference>
<sequence length="121" mass="13344">MYPANPGIVGSANQWSWWGHRGWPAGLHGEGSTESGQGKWRKQVVAMFVSLQGNAQQDHRQEGRCRDGEGTAAVHHPVVRQAAHLAVVGRGARKGRHLHRVPEEGPLPPADAKRQQSRLRR</sequence>
<dbReference type="EMBL" id="HBUE01224406">
    <property type="protein sequence ID" value="CAG6541175.1"/>
    <property type="molecule type" value="Transcribed_RNA"/>
</dbReference>
<dbReference type="EMBL" id="HBUE01331112">
    <property type="protein sequence ID" value="CAG6593251.1"/>
    <property type="molecule type" value="Transcribed_RNA"/>
</dbReference>
<feature type="region of interest" description="Disordered" evidence="1">
    <location>
        <begin position="20"/>
        <end position="39"/>
    </location>
</feature>
<dbReference type="EMBL" id="HBUE01331111">
    <property type="protein sequence ID" value="CAG6593248.1"/>
    <property type="molecule type" value="Transcribed_RNA"/>
</dbReference>
<feature type="region of interest" description="Disordered" evidence="1">
    <location>
        <begin position="89"/>
        <end position="121"/>
    </location>
</feature>
<evidence type="ECO:0000256" key="1">
    <source>
        <dbReference type="SAM" id="MobiDB-lite"/>
    </source>
</evidence>
<dbReference type="AlphaFoldDB" id="A0A8D8KU97"/>
<dbReference type="EMBL" id="HBUE01072764">
    <property type="protein sequence ID" value="CAG6473423.1"/>
    <property type="molecule type" value="Transcribed_RNA"/>
</dbReference>
<dbReference type="EMBL" id="HBUE01072761">
    <property type="protein sequence ID" value="CAG6473411.1"/>
    <property type="molecule type" value="Transcribed_RNA"/>
</dbReference>
<dbReference type="EMBL" id="HBUE01224407">
    <property type="protein sequence ID" value="CAG6541178.1"/>
    <property type="molecule type" value="Transcribed_RNA"/>
</dbReference>
<dbReference type="EMBL" id="HBUE01072760">
    <property type="protein sequence ID" value="CAG6473407.1"/>
    <property type="molecule type" value="Transcribed_RNA"/>
</dbReference>
<protein>
    <submittedName>
        <fullName evidence="2">(northern house mosquito) hypothetical protein</fullName>
    </submittedName>
</protein>